<dbReference type="Proteomes" id="UP001307889">
    <property type="component" value="Chromosome 16"/>
</dbReference>
<name>A0ABN7BHJ7_9HEMI</name>
<protein>
    <submittedName>
        <fullName evidence="1">Uncharacterized protein</fullName>
    </submittedName>
</protein>
<sequence>MAVTDKLTTFSRPIASATSGATLDLSLLSSDGSPSKFPMPISIGQDRKLLLHPAATANRTRLEPTCLPALG</sequence>
<accession>A0ABN7BHJ7</accession>
<evidence type="ECO:0000313" key="2">
    <source>
        <dbReference type="Proteomes" id="UP001307889"/>
    </source>
</evidence>
<dbReference type="EMBL" id="AP028924">
    <property type="protein sequence ID" value="BET03338.1"/>
    <property type="molecule type" value="Genomic_DNA"/>
</dbReference>
<reference evidence="1 2" key="1">
    <citation type="submission" date="2023-09" db="EMBL/GenBank/DDBJ databases">
        <title>Nesidiocoris tenuis whole genome shotgun sequence.</title>
        <authorList>
            <person name="Shibata T."/>
            <person name="Shimoda M."/>
            <person name="Kobayashi T."/>
            <person name="Uehara T."/>
        </authorList>
    </citation>
    <scope>NUCLEOTIDE SEQUENCE [LARGE SCALE GENOMIC DNA]</scope>
    <source>
        <strain evidence="1 2">Japan</strain>
    </source>
</reference>
<keyword evidence="2" id="KW-1185">Reference proteome</keyword>
<evidence type="ECO:0000313" key="1">
    <source>
        <dbReference type="EMBL" id="BET03338.1"/>
    </source>
</evidence>
<proteinExistence type="predicted"/>
<organism evidence="1 2">
    <name type="scientific">Nesidiocoris tenuis</name>
    <dbReference type="NCBI Taxonomy" id="355587"/>
    <lineage>
        <taxon>Eukaryota</taxon>
        <taxon>Metazoa</taxon>
        <taxon>Ecdysozoa</taxon>
        <taxon>Arthropoda</taxon>
        <taxon>Hexapoda</taxon>
        <taxon>Insecta</taxon>
        <taxon>Pterygota</taxon>
        <taxon>Neoptera</taxon>
        <taxon>Paraneoptera</taxon>
        <taxon>Hemiptera</taxon>
        <taxon>Heteroptera</taxon>
        <taxon>Panheteroptera</taxon>
        <taxon>Cimicomorpha</taxon>
        <taxon>Miridae</taxon>
        <taxon>Dicyphina</taxon>
        <taxon>Nesidiocoris</taxon>
    </lineage>
</organism>
<gene>
    <name evidence="1" type="ORF">NTJ_16156</name>
</gene>